<accession>A0ABU5VY37</accession>
<keyword evidence="3" id="KW-1185">Reference proteome</keyword>
<reference evidence="2 3" key="1">
    <citation type="submission" date="2023-11" db="EMBL/GenBank/DDBJ databases">
        <title>A Novel Polar Bacteriovorax (B. antarcticus) Isolated from the Biocrust in Antarctica.</title>
        <authorList>
            <person name="Mun W."/>
            <person name="Choi S.Y."/>
            <person name="Mitchell R.J."/>
        </authorList>
    </citation>
    <scope>NUCLEOTIDE SEQUENCE [LARGE SCALE GENOMIC DNA]</scope>
    <source>
        <strain evidence="2 3">PP10</strain>
    </source>
</reference>
<organism evidence="2 3">
    <name type="scientific">Bacteriovorax antarcticus</name>
    <dbReference type="NCBI Taxonomy" id="3088717"/>
    <lineage>
        <taxon>Bacteria</taxon>
        <taxon>Pseudomonadati</taxon>
        <taxon>Bdellovibrionota</taxon>
        <taxon>Bacteriovoracia</taxon>
        <taxon>Bacteriovoracales</taxon>
        <taxon>Bacteriovoracaceae</taxon>
        <taxon>Bacteriovorax</taxon>
    </lineage>
</organism>
<feature type="chain" id="PRO_5046786903" description="Solute-binding protein family 3/N-terminal domain-containing protein" evidence="1">
    <location>
        <begin position="24"/>
        <end position="240"/>
    </location>
</feature>
<gene>
    <name evidence="2" type="ORF">SHI21_17280</name>
</gene>
<comment type="caution">
    <text evidence="2">The sequence shown here is derived from an EMBL/GenBank/DDBJ whole genome shotgun (WGS) entry which is preliminary data.</text>
</comment>
<protein>
    <recommendedName>
        <fullName evidence="4">Solute-binding protein family 3/N-terminal domain-containing protein</fullName>
    </recommendedName>
</protein>
<dbReference type="EMBL" id="JAYGJQ010000002">
    <property type="protein sequence ID" value="MEA9357988.1"/>
    <property type="molecule type" value="Genomic_DNA"/>
</dbReference>
<sequence>MRLHYLKFLSSFVLFFCISFVSAADKISIRVGGYNFPPFVEQDGQAGMVNDLLKKLNSSQEKFQFVFVSTSANRRYRDLKDKKMDLIFFEDESWSWDGPDTPHLKTGVIVNGGEMFVALKKKSRDQKYFDSFNRKKIRGIFGYHYNFANMKTDPELLRKKGISLGQSNEENLKDLLEERIDIIVMNSFVIEKKLKEDPTLKEKLLISTKKDQTYQLRIMLNPQSQISAEEIEKLTLANLK</sequence>
<keyword evidence="1" id="KW-0732">Signal</keyword>
<evidence type="ECO:0000313" key="2">
    <source>
        <dbReference type="EMBL" id="MEA9357988.1"/>
    </source>
</evidence>
<evidence type="ECO:0000256" key="1">
    <source>
        <dbReference type="SAM" id="SignalP"/>
    </source>
</evidence>
<feature type="signal peptide" evidence="1">
    <location>
        <begin position="1"/>
        <end position="23"/>
    </location>
</feature>
<dbReference type="Proteomes" id="UP001302274">
    <property type="component" value="Unassembled WGS sequence"/>
</dbReference>
<proteinExistence type="predicted"/>
<evidence type="ECO:0008006" key="4">
    <source>
        <dbReference type="Google" id="ProtNLM"/>
    </source>
</evidence>
<name>A0ABU5VY37_9BACT</name>
<dbReference type="Gene3D" id="3.40.190.10">
    <property type="entry name" value="Periplasmic binding protein-like II"/>
    <property type="match status" value="2"/>
</dbReference>
<dbReference type="SUPFAM" id="SSF53850">
    <property type="entry name" value="Periplasmic binding protein-like II"/>
    <property type="match status" value="1"/>
</dbReference>
<dbReference type="RefSeq" id="WP_323578201.1">
    <property type="nucleotide sequence ID" value="NZ_JAYGJQ010000002.1"/>
</dbReference>
<evidence type="ECO:0000313" key="3">
    <source>
        <dbReference type="Proteomes" id="UP001302274"/>
    </source>
</evidence>